<keyword evidence="1" id="KW-0732">Signal</keyword>
<proteinExistence type="predicted"/>
<organism evidence="2 3">
    <name type="scientific">Thauera humireducens</name>
    <dbReference type="NCBI Taxonomy" id="1134435"/>
    <lineage>
        <taxon>Bacteria</taxon>
        <taxon>Pseudomonadati</taxon>
        <taxon>Pseudomonadota</taxon>
        <taxon>Betaproteobacteria</taxon>
        <taxon>Rhodocyclales</taxon>
        <taxon>Zoogloeaceae</taxon>
        <taxon>Thauera</taxon>
    </lineage>
</organism>
<keyword evidence="3" id="KW-1185">Reference proteome</keyword>
<dbReference type="Gene3D" id="3.30.70.2050">
    <property type="match status" value="1"/>
</dbReference>
<dbReference type="SUPFAM" id="SSF160387">
    <property type="entry name" value="NosL/MerB-like"/>
    <property type="match status" value="1"/>
</dbReference>
<dbReference type="AlphaFoldDB" id="A0A127K6Z1"/>
<feature type="chain" id="PRO_5007797978" description="Nitrous oxide reductase accessory protein NosL" evidence="1">
    <location>
        <begin position="22"/>
        <end position="211"/>
    </location>
</feature>
<dbReference type="STRING" id="1134435.AC731_012440"/>
<gene>
    <name evidence="2" type="ORF">AC731_012440</name>
</gene>
<dbReference type="PANTHER" id="PTHR41247">
    <property type="entry name" value="HTH-TYPE TRANSCRIPTIONAL REPRESSOR YCNK"/>
    <property type="match status" value="1"/>
</dbReference>
<dbReference type="KEGG" id="thu:AC731_012440"/>
<dbReference type="PANTHER" id="PTHR41247:SF1">
    <property type="entry name" value="HTH-TYPE TRANSCRIPTIONAL REPRESSOR YCNK"/>
    <property type="match status" value="1"/>
</dbReference>
<evidence type="ECO:0000256" key="1">
    <source>
        <dbReference type="SAM" id="SignalP"/>
    </source>
</evidence>
<dbReference type="Proteomes" id="UP000036902">
    <property type="component" value="Chromosome"/>
</dbReference>
<evidence type="ECO:0000313" key="3">
    <source>
        <dbReference type="Proteomes" id="UP000036902"/>
    </source>
</evidence>
<reference evidence="3" key="1">
    <citation type="submission" date="2016-03" db="EMBL/GenBank/DDBJ databases">
        <authorList>
            <person name="Ma C."/>
            <person name="Zhou S."/>
            <person name="Yang G."/>
        </authorList>
    </citation>
    <scope>NUCLEOTIDE SEQUENCE [LARGE SCALE GENOMIC DNA]</scope>
    <source>
        <strain evidence="3">SgZ-1</strain>
    </source>
</reference>
<dbReference type="EMBL" id="CP014646">
    <property type="protein sequence ID" value="AMO37681.1"/>
    <property type="molecule type" value="Genomic_DNA"/>
</dbReference>
<feature type="signal peptide" evidence="1">
    <location>
        <begin position="1"/>
        <end position="21"/>
    </location>
</feature>
<evidence type="ECO:0008006" key="4">
    <source>
        <dbReference type="Google" id="ProtNLM"/>
    </source>
</evidence>
<sequence>MGVTAAARTLLLGSAAACVVAAGTLFWQYSARPTSVAFSPPDEDICIVPPARASAAHPYDPASGLAMYDARPVPADARCPVCGMYPARFPKWAAQVIFKDGSAHFFDSPVDLFMFLEEPGRFDAIHTAEDAAAMYVADFSSGTWLDARQAAFVIDSGARGPMRGPDLPAFADLAAAQRFVTEHGGRALAFPEVDRRVMNGLRSSTHSGHTH</sequence>
<evidence type="ECO:0000313" key="2">
    <source>
        <dbReference type="EMBL" id="AMO37681.1"/>
    </source>
</evidence>
<dbReference type="InterPro" id="IPR008719">
    <property type="entry name" value="N2O_reductase_NosL"/>
</dbReference>
<accession>A0A127K6Z1</accession>
<dbReference type="Pfam" id="PF05573">
    <property type="entry name" value="NosL"/>
    <property type="match status" value="1"/>
</dbReference>
<protein>
    <recommendedName>
        <fullName evidence="4">Nitrous oxide reductase accessory protein NosL</fullName>
    </recommendedName>
</protein>
<name>A0A127K6Z1_9RHOO</name>